<evidence type="ECO:0000313" key="8">
    <source>
        <dbReference type="EMBL" id="NSL87373.1"/>
    </source>
</evidence>
<dbReference type="InterPro" id="IPR036259">
    <property type="entry name" value="MFS_trans_sf"/>
</dbReference>
<comment type="subcellular location">
    <subcellularLocation>
        <location evidence="1">Cell membrane</location>
        <topology evidence="1">Multi-pass membrane protein</topology>
    </subcellularLocation>
</comment>
<proteinExistence type="inferred from homology"/>
<evidence type="ECO:0000256" key="3">
    <source>
        <dbReference type="ARBA" id="ARBA00022448"/>
    </source>
</evidence>
<accession>A0A3S1AWH6</accession>
<comment type="caution">
    <text evidence="8">The sequence shown here is derived from an EMBL/GenBank/DDBJ whole genome shotgun (WGS) entry which is preliminary data.</text>
</comment>
<dbReference type="InterPro" id="IPR020846">
    <property type="entry name" value="MFS_dom"/>
</dbReference>
<evidence type="ECO:0000313" key="9">
    <source>
        <dbReference type="Proteomes" id="UP000281028"/>
    </source>
</evidence>
<dbReference type="Gene3D" id="1.20.1720.10">
    <property type="entry name" value="Multidrug resistance protein D"/>
    <property type="match status" value="1"/>
</dbReference>
<dbReference type="GO" id="GO:0005886">
    <property type="term" value="C:plasma membrane"/>
    <property type="evidence" value="ECO:0007669"/>
    <property type="project" value="UniProtKB-SubCell"/>
</dbReference>
<dbReference type="CDD" id="cd17320">
    <property type="entry name" value="MFS_MdfA_MDR_like"/>
    <property type="match status" value="1"/>
</dbReference>
<keyword evidence="5" id="KW-0812">Transmembrane</keyword>
<dbReference type="PANTHER" id="PTHR23502">
    <property type="entry name" value="MAJOR FACILITATOR SUPERFAMILY"/>
    <property type="match status" value="1"/>
</dbReference>
<gene>
    <name evidence="8" type="ORF">ECE50_011060</name>
</gene>
<comment type="similarity">
    <text evidence="2">Belongs to the major facilitator superfamily. Bcr/CmlA family.</text>
</comment>
<dbReference type="AlphaFoldDB" id="A0A3S1AWH6"/>
<sequence>MNNEYSRTRYFFLILILGALTALGPFSIDMYLPGFRDIGKDFGVDPSRVGLTLSSFFIGISAGQLLYGPLLDRFGRKKPLYMGLTLYILASAGCVYASTLESLVVMRFIQAIGSCAAAVASVAMVRDLFPVHENAKVFSLLMLVVGASPMLAPAIGGYMIDEFSWPSVFVVLGSLGILIFLSCLLWLPESYKPDPTISLKPKPIISSFISVATTPQFYTYAFTGAAAFAGLFAYVSGSPQVFMEIYHLDAKVYGWIFAGLSVGFIGCSQVNSLLLKRYTSQQIVPVALTLQVIIAALFALTAWAGWLPLTGTLTLLFLYLCCMGFINPNTAALSLAPFHKTAGTASSLMGAAQLGIGAIASVVVSMYNPTSAFPMAVTMCGFSALGLLILLTGKRQIGAELAAPGSTDGIAIH</sequence>
<evidence type="ECO:0000256" key="1">
    <source>
        <dbReference type="ARBA" id="ARBA00004651"/>
    </source>
</evidence>
<dbReference type="GO" id="GO:0042910">
    <property type="term" value="F:xenobiotic transmembrane transporter activity"/>
    <property type="evidence" value="ECO:0007669"/>
    <property type="project" value="InterPro"/>
</dbReference>
<dbReference type="GO" id="GO:1990961">
    <property type="term" value="P:xenobiotic detoxification by transmembrane export across the plasma membrane"/>
    <property type="evidence" value="ECO:0007669"/>
    <property type="project" value="InterPro"/>
</dbReference>
<dbReference type="InterPro" id="IPR004812">
    <property type="entry name" value="Efflux_drug-R_Bcr/CmlA"/>
</dbReference>
<keyword evidence="7" id="KW-0472">Membrane</keyword>
<dbReference type="OrthoDB" id="9800416at2"/>
<name>A0A3S1AWH6_9BACT</name>
<evidence type="ECO:0000256" key="5">
    <source>
        <dbReference type="ARBA" id="ARBA00022692"/>
    </source>
</evidence>
<dbReference type="EMBL" id="RIAR02000001">
    <property type="protein sequence ID" value="NSL87373.1"/>
    <property type="molecule type" value="Genomic_DNA"/>
</dbReference>
<keyword evidence="3" id="KW-0813">Transport</keyword>
<keyword evidence="4" id="KW-1003">Cell membrane</keyword>
<reference evidence="8" key="1">
    <citation type="submission" date="2020-05" db="EMBL/GenBank/DDBJ databases">
        <title>Chitinophaga laudate sp. nov., isolated from a tropical peat swamp.</title>
        <authorList>
            <person name="Goh C.B.S."/>
            <person name="Lee M.S."/>
            <person name="Parimannan S."/>
            <person name="Pasbakhsh P."/>
            <person name="Yule C.M."/>
            <person name="Rajandas H."/>
            <person name="Loke S."/>
            <person name="Croft L."/>
            <person name="Tan J.B.L."/>
        </authorList>
    </citation>
    <scope>NUCLEOTIDE SEQUENCE</scope>
    <source>
        <strain evidence="8">Mgbs1</strain>
    </source>
</reference>
<dbReference type="RefSeq" id="WP_127041982.1">
    <property type="nucleotide sequence ID" value="NZ_JAABOK010000004.1"/>
</dbReference>
<dbReference type="Pfam" id="PF07690">
    <property type="entry name" value="MFS_1"/>
    <property type="match status" value="1"/>
</dbReference>
<evidence type="ECO:0000256" key="2">
    <source>
        <dbReference type="ARBA" id="ARBA00006236"/>
    </source>
</evidence>
<dbReference type="NCBIfam" id="TIGR00710">
    <property type="entry name" value="efflux_Bcr_CflA"/>
    <property type="match status" value="1"/>
</dbReference>
<evidence type="ECO:0000256" key="7">
    <source>
        <dbReference type="ARBA" id="ARBA00023136"/>
    </source>
</evidence>
<dbReference type="FunFam" id="1.20.1720.10:FF:000005">
    <property type="entry name" value="Bcr/CflA family efflux transporter"/>
    <property type="match status" value="1"/>
</dbReference>
<dbReference type="SUPFAM" id="SSF103473">
    <property type="entry name" value="MFS general substrate transporter"/>
    <property type="match status" value="1"/>
</dbReference>
<organism evidence="8 9">
    <name type="scientific">Chitinophaga solisilvae</name>
    <dbReference type="NCBI Taxonomy" id="1233460"/>
    <lineage>
        <taxon>Bacteria</taxon>
        <taxon>Pseudomonadati</taxon>
        <taxon>Bacteroidota</taxon>
        <taxon>Chitinophagia</taxon>
        <taxon>Chitinophagales</taxon>
        <taxon>Chitinophagaceae</taxon>
        <taxon>Chitinophaga</taxon>
    </lineage>
</organism>
<dbReference type="PROSITE" id="PS50850">
    <property type="entry name" value="MFS"/>
    <property type="match status" value="1"/>
</dbReference>
<dbReference type="InterPro" id="IPR011701">
    <property type="entry name" value="MFS"/>
</dbReference>
<evidence type="ECO:0000256" key="4">
    <source>
        <dbReference type="ARBA" id="ARBA00022475"/>
    </source>
</evidence>
<evidence type="ECO:0000256" key="6">
    <source>
        <dbReference type="ARBA" id="ARBA00022989"/>
    </source>
</evidence>
<protein>
    <submittedName>
        <fullName evidence="8">Multidrug effflux MFS transporter</fullName>
    </submittedName>
</protein>
<dbReference type="PANTHER" id="PTHR23502:SF132">
    <property type="entry name" value="POLYAMINE TRANSPORTER 2-RELATED"/>
    <property type="match status" value="1"/>
</dbReference>
<dbReference type="GO" id="GO:0015385">
    <property type="term" value="F:sodium:proton antiporter activity"/>
    <property type="evidence" value="ECO:0007669"/>
    <property type="project" value="TreeGrafter"/>
</dbReference>
<keyword evidence="9" id="KW-1185">Reference proteome</keyword>
<dbReference type="Proteomes" id="UP000281028">
    <property type="component" value="Unassembled WGS sequence"/>
</dbReference>
<keyword evidence="6" id="KW-1133">Transmembrane helix</keyword>